<protein>
    <submittedName>
        <fullName evidence="2">Uncharacterized protein</fullName>
    </submittedName>
</protein>
<dbReference type="AlphaFoldDB" id="A0A2V3IPM1"/>
<sequence>MTCVHQQCTPYFFQHVCGLFKPQNSSSRLSQIDAQLDTISARIRKLIHKRQQYFKSRVVNSTLQQYYTRSMQQIRQCDKLFIRALTQRAHHFDLSEYMQSVDYRIIRQEVKRLRFENDDFARHLNFWKRHNQTLTLVTRTSPDALRDARDALYKEMKNYETDALIIKSLRTGSYTKEKQARFTIRLRKKISKQLERLRTQNERVLREAQFIQEARTELYHLLLSIWQDIRKRRLAISCGRDVLSETVTSAFKSEISS</sequence>
<keyword evidence="1" id="KW-0175">Coiled coil</keyword>
<feature type="coiled-coil region" evidence="1">
    <location>
        <begin position="187"/>
        <end position="214"/>
    </location>
</feature>
<gene>
    <name evidence="2" type="ORF">BWQ96_06232</name>
</gene>
<reference evidence="2 3" key="1">
    <citation type="journal article" date="2018" name="Mol. Biol. Evol.">
        <title>Analysis of the draft genome of the red seaweed Gracilariopsis chorda provides insights into genome size evolution in Rhodophyta.</title>
        <authorList>
            <person name="Lee J."/>
            <person name="Yang E.C."/>
            <person name="Graf L."/>
            <person name="Yang J.H."/>
            <person name="Qiu H."/>
            <person name="Zel Zion U."/>
            <person name="Chan C.X."/>
            <person name="Stephens T.G."/>
            <person name="Weber A.P.M."/>
            <person name="Boo G.H."/>
            <person name="Boo S.M."/>
            <person name="Kim K.M."/>
            <person name="Shin Y."/>
            <person name="Jung M."/>
            <person name="Lee S.J."/>
            <person name="Yim H.S."/>
            <person name="Lee J.H."/>
            <person name="Bhattacharya D."/>
            <person name="Yoon H.S."/>
        </authorList>
    </citation>
    <scope>NUCLEOTIDE SEQUENCE [LARGE SCALE GENOMIC DNA]</scope>
    <source>
        <strain evidence="2 3">SKKU-2015</strain>
        <tissue evidence="2">Whole body</tissue>
    </source>
</reference>
<name>A0A2V3IPM1_9FLOR</name>
<dbReference type="EMBL" id="NBIV01000104">
    <property type="protein sequence ID" value="PXF43999.1"/>
    <property type="molecule type" value="Genomic_DNA"/>
</dbReference>
<comment type="caution">
    <text evidence="2">The sequence shown here is derived from an EMBL/GenBank/DDBJ whole genome shotgun (WGS) entry which is preliminary data.</text>
</comment>
<evidence type="ECO:0000313" key="3">
    <source>
        <dbReference type="Proteomes" id="UP000247409"/>
    </source>
</evidence>
<evidence type="ECO:0000313" key="2">
    <source>
        <dbReference type="EMBL" id="PXF43999.1"/>
    </source>
</evidence>
<keyword evidence="3" id="KW-1185">Reference proteome</keyword>
<evidence type="ECO:0000256" key="1">
    <source>
        <dbReference type="SAM" id="Coils"/>
    </source>
</evidence>
<dbReference type="Proteomes" id="UP000247409">
    <property type="component" value="Unassembled WGS sequence"/>
</dbReference>
<accession>A0A2V3IPM1</accession>
<organism evidence="2 3">
    <name type="scientific">Gracilariopsis chorda</name>
    <dbReference type="NCBI Taxonomy" id="448386"/>
    <lineage>
        <taxon>Eukaryota</taxon>
        <taxon>Rhodophyta</taxon>
        <taxon>Florideophyceae</taxon>
        <taxon>Rhodymeniophycidae</taxon>
        <taxon>Gracilariales</taxon>
        <taxon>Gracilariaceae</taxon>
        <taxon>Gracilariopsis</taxon>
    </lineage>
</organism>
<proteinExistence type="predicted"/>